<dbReference type="PANTHER" id="PTHR33164:SF43">
    <property type="entry name" value="HTH-TYPE TRANSCRIPTIONAL REPRESSOR YETL"/>
    <property type="match status" value="1"/>
</dbReference>
<dbReference type="RefSeq" id="WP_108717985.1">
    <property type="nucleotide sequence ID" value="NZ_VENP01000042.1"/>
</dbReference>
<organism evidence="3 4">
    <name type="scientific">Miniimonas arenae</name>
    <dbReference type="NCBI Taxonomy" id="676201"/>
    <lineage>
        <taxon>Bacteria</taxon>
        <taxon>Bacillati</taxon>
        <taxon>Actinomycetota</taxon>
        <taxon>Actinomycetes</taxon>
        <taxon>Micrococcales</taxon>
        <taxon>Beutenbergiaceae</taxon>
        <taxon>Miniimonas</taxon>
    </lineage>
</organism>
<evidence type="ECO:0000259" key="2">
    <source>
        <dbReference type="PROSITE" id="PS50995"/>
    </source>
</evidence>
<dbReference type="EMBL" id="VENP01000042">
    <property type="protein sequence ID" value="TNU73527.1"/>
    <property type="molecule type" value="Genomic_DNA"/>
</dbReference>
<proteinExistence type="predicted"/>
<protein>
    <submittedName>
        <fullName evidence="3">Winged helix-turn-helix transcriptional regulator</fullName>
    </submittedName>
</protein>
<feature type="compositionally biased region" description="Pro residues" evidence="1">
    <location>
        <begin position="195"/>
        <end position="206"/>
    </location>
</feature>
<evidence type="ECO:0000313" key="4">
    <source>
        <dbReference type="Proteomes" id="UP000313849"/>
    </source>
</evidence>
<dbReference type="InterPro" id="IPR036388">
    <property type="entry name" value="WH-like_DNA-bd_sf"/>
</dbReference>
<dbReference type="InterPro" id="IPR000835">
    <property type="entry name" value="HTH_MarR-typ"/>
</dbReference>
<feature type="compositionally biased region" description="Low complexity" evidence="1">
    <location>
        <begin position="207"/>
        <end position="219"/>
    </location>
</feature>
<dbReference type="Gene3D" id="1.10.10.10">
    <property type="entry name" value="Winged helix-like DNA-binding domain superfamily/Winged helix DNA-binding domain"/>
    <property type="match status" value="1"/>
</dbReference>
<dbReference type="PANTHER" id="PTHR33164">
    <property type="entry name" value="TRANSCRIPTIONAL REGULATOR, MARR FAMILY"/>
    <property type="match status" value="1"/>
</dbReference>
<dbReference type="InterPro" id="IPR039422">
    <property type="entry name" value="MarR/SlyA-like"/>
</dbReference>
<dbReference type="AlphaFoldDB" id="A0A5C5BBF8"/>
<dbReference type="InterPro" id="IPR036390">
    <property type="entry name" value="WH_DNA-bd_sf"/>
</dbReference>
<dbReference type="Proteomes" id="UP000313849">
    <property type="component" value="Unassembled WGS sequence"/>
</dbReference>
<keyword evidence="4" id="KW-1185">Reference proteome</keyword>
<reference evidence="3 4" key="1">
    <citation type="submission" date="2019-06" db="EMBL/GenBank/DDBJ databases">
        <title>Draft genome sequence of Miniimonas arenae KCTC 19750T isolated from sea sand.</title>
        <authorList>
            <person name="Park S.-J."/>
        </authorList>
    </citation>
    <scope>NUCLEOTIDE SEQUENCE [LARGE SCALE GENOMIC DNA]</scope>
    <source>
        <strain evidence="3 4">KCTC 19750</strain>
    </source>
</reference>
<dbReference type="GO" id="GO:0006950">
    <property type="term" value="P:response to stress"/>
    <property type="evidence" value="ECO:0007669"/>
    <property type="project" value="TreeGrafter"/>
</dbReference>
<dbReference type="OrthoDB" id="6195716at2"/>
<gene>
    <name evidence="3" type="ORF">FH969_10930</name>
</gene>
<dbReference type="Pfam" id="PF12802">
    <property type="entry name" value="MarR_2"/>
    <property type="match status" value="1"/>
</dbReference>
<evidence type="ECO:0000313" key="3">
    <source>
        <dbReference type="EMBL" id="TNU73527.1"/>
    </source>
</evidence>
<evidence type="ECO:0000256" key="1">
    <source>
        <dbReference type="SAM" id="MobiDB-lite"/>
    </source>
</evidence>
<name>A0A5C5BBF8_9MICO</name>
<accession>A0A5C5BBF8</accession>
<dbReference type="GO" id="GO:0003700">
    <property type="term" value="F:DNA-binding transcription factor activity"/>
    <property type="evidence" value="ECO:0007669"/>
    <property type="project" value="InterPro"/>
</dbReference>
<dbReference type="PROSITE" id="PS50995">
    <property type="entry name" value="HTH_MARR_2"/>
    <property type="match status" value="1"/>
</dbReference>
<feature type="region of interest" description="Disordered" evidence="1">
    <location>
        <begin position="185"/>
        <end position="219"/>
    </location>
</feature>
<feature type="domain" description="HTH marR-type" evidence="2">
    <location>
        <begin position="51"/>
        <end position="183"/>
    </location>
</feature>
<comment type="caution">
    <text evidence="3">The sequence shown here is derived from an EMBL/GenBank/DDBJ whole genome shotgun (WGS) entry which is preliminary data.</text>
</comment>
<dbReference type="SMART" id="SM00347">
    <property type="entry name" value="HTH_MARR"/>
    <property type="match status" value="1"/>
</dbReference>
<dbReference type="SUPFAM" id="SSF46785">
    <property type="entry name" value="Winged helix' DNA-binding domain"/>
    <property type="match status" value="1"/>
</dbReference>
<sequence length="219" mass="23438">MDVPYHDADAPDGIPPVTTPRTRHVLGLVEAAASPPADLGHGLWDVLDPVTDSLAGRLTRAARELQARLNDDLAFHEVTFPQWMVLHEAARSVPTTPGEVADSIGMARSTISPVVRVLVDRGLLTRSEAYADARACLIRVTHRGARVVRAGLACRERVERAAGFAPGSAAARALLEDLRALEDGLAQSRRTRPSRIPPVTPPPGVYPPVSESGSGDDMR</sequence>